<name>A0A1V8S9I0_9PEZI</name>
<protein>
    <submittedName>
        <fullName evidence="1">Uncharacterized protein</fullName>
    </submittedName>
</protein>
<dbReference type="Proteomes" id="UP000192596">
    <property type="component" value="Unassembled WGS sequence"/>
</dbReference>
<dbReference type="InParanoid" id="A0A1V8S9I0"/>
<reference evidence="2" key="1">
    <citation type="submission" date="2017-03" db="EMBL/GenBank/DDBJ databases">
        <title>Genomes of endolithic fungi from Antarctica.</title>
        <authorList>
            <person name="Coleine C."/>
            <person name="Masonjones S."/>
            <person name="Stajich J.E."/>
        </authorList>
    </citation>
    <scope>NUCLEOTIDE SEQUENCE [LARGE SCALE GENOMIC DNA]</scope>
    <source>
        <strain evidence="2">CCFEE 5527</strain>
    </source>
</reference>
<evidence type="ECO:0000313" key="2">
    <source>
        <dbReference type="Proteomes" id="UP000192596"/>
    </source>
</evidence>
<comment type="caution">
    <text evidence="1">The sequence shown here is derived from an EMBL/GenBank/DDBJ whole genome shotgun (WGS) entry which is preliminary data.</text>
</comment>
<organism evidence="1 2">
    <name type="scientific">Cryoendolithus antarcticus</name>
    <dbReference type="NCBI Taxonomy" id="1507870"/>
    <lineage>
        <taxon>Eukaryota</taxon>
        <taxon>Fungi</taxon>
        <taxon>Dikarya</taxon>
        <taxon>Ascomycota</taxon>
        <taxon>Pezizomycotina</taxon>
        <taxon>Dothideomycetes</taxon>
        <taxon>Dothideomycetidae</taxon>
        <taxon>Cladosporiales</taxon>
        <taxon>Cladosporiaceae</taxon>
        <taxon>Cryoendolithus</taxon>
    </lineage>
</organism>
<gene>
    <name evidence="1" type="ORF">B0A48_18544</name>
</gene>
<proteinExistence type="predicted"/>
<dbReference type="EMBL" id="NAJO01000086">
    <property type="protein sequence ID" value="OQN95580.1"/>
    <property type="molecule type" value="Genomic_DNA"/>
</dbReference>
<keyword evidence="2" id="KW-1185">Reference proteome</keyword>
<sequence length="478" mass="52269">YRGSLVGDLAGPNSTALTETEKFVAAFSSFGALVQHQNLIPRQTIALLRSTCERPESYSATRIESVGRGSDQSNLFTPTACAGLVHRDTMRLCELACSLTGKSRILNERSQPLVRQNNKGIHGQLGLFDMLHSVLWRVALGIPRALDEQGFRYAVTPRHTTPEIHNRLGGLGEAGEYVYDESGGVTIGNRRFDTASFADIDFAPWPESMYTTKLFAKRKSEGHFINPSGFVLSKTPVPIMSIHADGLLKLLKFSQAGWYSLEESSREVLISGICRDNSDQALTLMTQNHALNAMAPIFMGLERASGFSMNSQLRYHISASAHRIKSVIHDNGELREAFLCQVVQNEMVQVLISDSDGQQAEWPARLKPRFIDNQNGTCAIASAFDLQDTEGRSLLTRKTKSSLSNPLPLVDVEIDAALVELKHCSGRTLAALIATAVLALEQYIVHNVLSNAVKGDRSAGDTLVMALGLAASEKVVKK</sequence>
<evidence type="ECO:0000313" key="1">
    <source>
        <dbReference type="EMBL" id="OQN95580.1"/>
    </source>
</evidence>
<feature type="non-terminal residue" evidence="1">
    <location>
        <position position="1"/>
    </location>
</feature>
<dbReference type="AlphaFoldDB" id="A0A1V8S9I0"/>
<accession>A0A1V8S9I0</accession>